<dbReference type="Proteomes" id="UP001057402">
    <property type="component" value="Chromosome 10"/>
</dbReference>
<reference evidence="2" key="1">
    <citation type="journal article" date="2023" name="Front. Plant Sci.">
        <title>Chromosomal-level genome assembly of Melastoma candidum provides insights into trichome evolution.</title>
        <authorList>
            <person name="Zhong Y."/>
            <person name="Wu W."/>
            <person name="Sun C."/>
            <person name="Zou P."/>
            <person name="Liu Y."/>
            <person name="Dai S."/>
            <person name="Zhou R."/>
        </authorList>
    </citation>
    <scope>NUCLEOTIDE SEQUENCE [LARGE SCALE GENOMIC DNA]</scope>
</reference>
<evidence type="ECO:0000313" key="1">
    <source>
        <dbReference type="EMBL" id="KAI4320751.1"/>
    </source>
</evidence>
<organism evidence="1 2">
    <name type="scientific">Melastoma candidum</name>
    <dbReference type="NCBI Taxonomy" id="119954"/>
    <lineage>
        <taxon>Eukaryota</taxon>
        <taxon>Viridiplantae</taxon>
        <taxon>Streptophyta</taxon>
        <taxon>Embryophyta</taxon>
        <taxon>Tracheophyta</taxon>
        <taxon>Spermatophyta</taxon>
        <taxon>Magnoliopsida</taxon>
        <taxon>eudicotyledons</taxon>
        <taxon>Gunneridae</taxon>
        <taxon>Pentapetalae</taxon>
        <taxon>rosids</taxon>
        <taxon>malvids</taxon>
        <taxon>Myrtales</taxon>
        <taxon>Melastomataceae</taxon>
        <taxon>Melastomatoideae</taxon>
        <taxon>Melastomateae</taxon>
        <taxon>Melastoma</taxon>
    </lineage>
</organism>
<protein>
    <submittedName>
        <fullName evidence="1">Uncharacterized protein</fullName>
    </submittedName>
</protein>
<comment type="caution">
    <text evidence="1">The sequence shown here is derived from an EMBL/GenBank/DDBJ whole genome shotgun (WGS) entry which is preliminary data.</text>
</comment>
<dbReference type="EMBL" id="CM042889">
    <property type="protein sequence ID" value="KAI4320751.1"/>
    <property type="molecule type" value="Genomic_DNA"/>
</dbReference>
<name>A0ACB9M9S1_9MYRT</name>
<sequence>MGMLASTSRLSPRILLLSTFLLPSAFLLHSCLPLIAEFVVDQLPPVCSAVAPWLRPPYLYILVNCIILSIVASSKLQPGGGSSQGYARQSILLQRKAVPVEVVPEELSVQVPYEQYRSGYLPGEANDSGAVGIALEEERVVMRVEESSVKEAAVAGTVIPDLALELKRTDSMDLEGIKEQFPVLINHQRSTEFNPKASEAPRVRRMRRHDTMDRTWRTMTEGRATPPKRHLKRSDTWGDKQAPQGGNGENALPLAPPNEMKNSEAFNASTDPTDLRKVGRELSVGHEELNRRVEAFIRKFNEEMRLQREEEIIEQFGFGRPNSF</sequence>
<evidence type="ECO:0000313" key="2">
    <source>
        <dbReference type="Proteomes" id="UP001057402"/>
    </source>
</evidence>
<keyword evidence="2" id="KW-1185">Reference proteome</keyword>
<gene>
    <name evidence="1" type="ORF">MLD38_034196</name>
</gene>
<proteinExistence type="predicted"/>
<accession>A0ACB9M9S1</accession>